<comment type="caution">
    <text evidence="2">The sequence shown here is derived from an EMBL/GenBank/DDBJ whole genome shotgun (WGS) entry which is preliminary data.</text>
</comment>
<dbReference type="GO" id="GO:0016705">
    <property type="term" value="F:oxidoreductase activity, acting on paired donors, with incorporation or reduction of molecular oxygen"/>
    <property type="evidence" value="ECO:0007669"/>
    <property type="project" value="InterPro"/>
</dbReference>
<dbReference type="HOGENOM" id="CLU_1558447_0_0_7"/>
<protein>
    <recommendedName>
        <fullName evidence="1">Luciferase-like domain-containing protein</fullName>
    </recommendedName>
</protein>
<dbReference type="Gene3D" id="3.20.20.30">
    <property type="entry name" value="Luciferase-like domain"/>
    <property type="match status" value="1"/>
</dbReference>
<evidence type="ECO:0000259" key="1">
    <source>
        <dbReference type="Pfam" id="PF00296"/>
    </source>
</evidence>
<dbReference type="InterPro" id="IPR036661">
    <property type="entry name" value="Luciferase-like_sf"/>
</dbReference>
<dbReference type="SUPFAM" id="SSF51679">
    <property type="entry name" value="Bacterial luciferase-like"/>
    <property type="match status" value="1"/>
</dbReference>
<dbReference type="AlphaFoldDB" id="W4LNJ5"/>
<feature type="domain" description="Luciferase-like" evidence="1">
    <location>
        <begin position="8"/>
        <end position="137"/>
    </location>
</feature>
<evidence type="ECO:0000313" key="3">
    <source>
        <dbReference type="Proteomes" id="UP000019141"/>
    </source>
</evidence>
<gene>
    <name evidence="2" type="ORF">ETSY1_14605</name>
</gene>
<proteinExistence type="predicted"/>
<dbReference type="InterPro" id="IPR011251">
    <property type="entry name" value="Luciferase-like_dom"/>
</dbReference>
<dbReference type="EMBL" id="AZHW01000435">
    <property type="protein sequence ID" value="ETW99547.1"/>
    <property type="molecule type" value="Genomic_DNA"/>
</dbReference>
<accession>W4LNJ5</accession>
<evidence type="ECO:0000313" key="2">
    <source>
        <dbReference type="EMBL" id="ETW99547.1"/>
    </source>
</evidence>
<sequence length="171" mass="18380">PKAPVGFAVGADPDRVRWALDQLAAATPAGRAPVSPGLYINVCVHDDIAVATEMVRPGVGIFSHFSGMRGAVPYDISDADRAVFEAVESGYDQPRHGRGDAAHAQALPQDFIERFAIVGPAQRCIARLQELAALGIERFFVIGPRPDQFGKQAEMASERFAREVIPALRSS</sequence>
<dbReference type="Proteomes" id="UP000019141">
    <property type="component" value="Unassembled WGS sequence"/>
</dbReference>
<dbReference type="Pfam" id="PF00296">
    <property type="entry name" value="Bac_luciferase"/>
    <property type="match status" value="1"/>
</dbReference>
<reference evidence="2 3" key="1">
    <citation type="journal article" date="2014" name="Nature">
        <title>An environmental bacterial taxon with a large and distinct metabolic repertoire.</title>
        <authorList>
            <person name="Wilson M.C."/>
            <person name="Mori T."/>
            <person name="Ruckert C."/>
            <person name="Uria A.R."/>
            <person name="Helf M.J."/>
            <person name="Takada K."/>
            <person name="Gernert C."/>
            <person name="Steffens U.A."/>
            <person name="Heycke N."/>
            <person name="Schmitt S."/>
            <person name="Rinke C."/>
            <person name="Helfrich E.J."/>
            <person name="Brachmann A.O."/>
            <person name="Gurgui C."/>
            <person name="Wakimoto T."/>
            <person name="Kracht M."/>
            <person name="Crusemann M."/>
            <person name="Hentschel U."/>
            <person name="Abe I."/>
            <person name="Matsunaga S."/>
            <person name="Kalinowski J."/>
            <person name="Takeyama H."/>
            <person name="Piel J."/>
        </authorList>
    </citation>
    <scope>NUCLEOTIDE SEQUENCE [LARGE SCALE GENOMIC DNA]</scope>
    <source>
        <strain evidence="3">TSY1</strain>
    </source>
</reference>
<name>W4LNJ5_ENTF1</name>
<organism evidence="2 3">
    <name type="scientific">Entotheonella factor</name>
    <dbReference type="NCBI Taxonomy" id="1429438"/>
    <lineage>
        <taxon>Bacteria</taxon>
        <taxon>Pseudomonadati</taxon>
        <taxon>Nitrospinota/Tectimicrobiota group</taxon>
        <taxon>Candidatus Tectimicrobiota</taxon>
        <taxon>Candidatus Entotheonellia</taxon>
        <taxon>Candidatus Entotheonellales</taxon>
        <taxon>Candidatus Entotheonellaceae</taxon>
        <taxon>Candidatus Entotheonella</taxon>
    </lineage>
</organism>
<feature type="non-terminal residue" evidence="2">
    <location>
        <position position="1"/>
    </location>
</feature>
<keyword evidence="3" id="KW-1185">Reference proteome</keyword>